<feature type="domain" description="ACT" evidence="6">
    <location>
        <begin position="284"/>
        <end position="361"/>
    </location>
</feature>
<keyword evidence="4" id="KW-1133">Transmembrane helix</keyword>
<name>A0ABR1FTW0_AURAN</name>
<protein>
    <recommendedName>
        <fullName evidence="6">ACT domain-containing protein</fullName>
    </recommendedName>
</protein>
<evidence type="ECO:0000259" key="6">
    <source>
        <dbReference type="PROSITE" id="PS51671"/>
    </source>
</evidence>
<keyword evidence="8" id="KW-1185">Reference proteome</keyword>
<evidence type="ECO:0000313" key="7">
    <source>
        <dbReference type="EMBL" id="KAK7238603.1"/>
    </source>
</evidence>
<keyword evidence="5" id="KW-0472">Membrane</keyword>
<evidence type="ECO:0000256" key="4">
    <source>
        <dbReference type="ARBA" id="ARBA00022989"/>
    </source>
</evidence>
<dbReference type="EMBL" id="JBBJCI010000229">
    <property type="protein sequence ID" value="KAK7238603.1"/>
    <property type="molecule type" value="Genomic_DNA"/>
</dbReference>
<evidence type="ECO:0000256" key="3">
    <source>
        <dbReference type="ARBA" id="ARBA00022692"/>
    </source>
</evidence>
<reference evidence="7 8" key="1">
    <citation type="submission" date="2024-03" db="EMBL/GenBank/DDBJ databases">
        <title>Aureococcus anophagefferens CCMP1851 and Kratosvirus quantuckense: Draft genome of a second virus-susceptible host strain in the model system.</title>
        <authorList>
            <person name="Chase E."/>
            <person name="Truchon A.R."/>
            <person name="Schepens W."/>
            <person name="Wilhelm S.W."/>
        </authorList>
    </citation>
    <scope>NUCLEOTIDE SEQUENCE [LARGE SCALE GENOMIC DNA]</scope>
    <source>
        <strain evidence="7 8">CCMP1851</strain>
    </source>
</reference>
<comment type="subcellular location">
    <subcellularLocation>
        <location evidence="1">Cell membrane</location>
        <topology evidence="1">Multi-pass membrane protein</topology>
    </subcellularLocation>
</comment>
<dbReference type="PANTHER" id="PTHR30506">
    <property type="entry name" value="INNER MEMBRANE PROTEIN"/>
    <property type="match status" value="1"/>
</dbReference>
<gene>
    <name evidence="7" type="ORF">SO694_00020221</name>
</gene>
<dbReference type="CDD" id="cd04873">
    <property type="entry name" value="ACT_UUR-ACR-like"/>
    <property type="match status" value="1"/>
</dbReference>
<evidence type="ECO:0000256" key="5">
    <source>
        <dbReference type="ARBA" id="ARBA00023136"/>
    </source>
</evidence>
<proteinExistence type="predicted"/>
<dbReference type="InterPro" id="IPR045865">
    <property type="entry name" value="ACT-like_dom_sf"/>
</dbReference>
<dbReference type="SUPFAM" id="SSF55021">
    <property type="entry name" value="ACT-like"/>
    <property type="match status" value="2"/>
</dbReference>
<evidence type="ECO:0000313" key="8">
    <source>
        <dbReference type="Proteomes" id="UP001363151"/>
    </source>
</evidence>
<sequence length="495" mass="51655">MLARGRSQPMLALSRSSTTQSMLALGRASRRVALVRPLASGPTVADGVLKSVPVALTTLDYVGTVAFAASGTMVAGQAGMDVLGCCFVGTVTSLGGGTIRDLLLGRTPVFWFKDTSYLLLCLGTALATFFARDSLEEAGLLDDEVLWWGDTLGIGAFSVVGAQAAAGVGMHPVVTALCGMFTATCGGLVRDVLCRRQPRLLYSPKAEAPAAAGTLYAPAALAGASLFTLLSRVGAPAPAAVALGGACTIAVRLYGSVFNVKLPTYVLADDAPAPRLDPVDAHLFVTAYAPDRIGHVAALTKCLADARANISASKILTIGDDLAFMMVVSAPHAARGDLAERVKAAGHAKGMVVQTHDITPSQAARAASKQSASPKFTARVSLQGPDSPGLVHNLTALLRDHGLNITALDSRVFERSRLGRRDTPADETARSLAHRKATDIFDLAAVVTADARPKPTLHADAARLKETFHLDVLDIRFEDDTAVAEEGGKRRAAKR</sequence>
<dbReference type="Pfam" id="PF03458">
    <property type="entry name" value="Gly_transporter"/>
    <property type="match status" value="2"/>
</dbReference>
<dbReference type="PANTHER" id="PTHR30506:SF3">
    <property type="entry name" value="UPF0126 INNER MEMBRANE PROTEIN YADS-RELATED"/>
    <property type="match status" value="1"/>
</dbReference>
<keyword evidence="2" id="KW-1003">Cell membrane</keyword>
<dbReference type="Pfam" id="PF13740">
    <property type="entry name" value="ACT_6"/>
    <property type="match status" value="1"/>
</dbReference>
<dbReference type="InterPro" id="IPR005115">
    <property type="entry name" value="Gly_transporter"/>
</dbReference>
<accession>A0ABR1FTW0</accession>
<evidence type="ECO:0000256" key="2">
    <source>
        <dbReference type="ARBA" id="ARBA00022475"/>
    </source>
</evidence>
<keyword evidence="3" id="KW-0812">Transmembrane</keyword>
<organism evidence="7 8">
    <name type="scientific">Aureococcus anophagefferens</name>
    <name type="common">Harmful bloom alga</name>
    <dbReference type="NCBI Taxonomy" id="44056"/>
    <lineage>
        <taxon>Eukaryota</taxon>
        <taxon>Sar</taxon>
        <taxon>Stramenopiles</taxon>
        <taxon>Ochrophyta</taxon>
        <taxon>Pelagophyceae</taxon>
        <taxon>Pelagomonadales</taxon>
        <taxon>Pelagomonadaceae</taxon>
        <taxon>Aureococcus</taxon>
    </lineage>
</organism>
<dbReference type="PROSITE" id="PS51671">
    <property type="entry name" value="ACT"/>
    <property type="match status" value="2"/>
</dbReference>
<dbReference type="InterPro" id="IPR002912">
    <property type="entry name" value="ACT_dom"/>
</dbReference>
<dbReference type="Gene3D" id="3.30.70.260">
    <property type="match status" value="2"/>
</dbReference>
<feature type="domain" description="ACT" evidence="6">
    <location>
        <begin position="379"/>
        <end position="480"/>
    </location>
</feature>
<evidence type="ECO:0000256" key="1">
    <source>
        <dbReference type="ARBA" id="ARBA00004651"/>
    </source>
</evidence>
<dbReference type="Proteomes" id="UP001363151">
    <property type="component" value="Unassembled WGS sequence"/>
</dbReference>
<comment type="caution">
    <text evidence="7">The sequence shown here is derived from an EMBL/GenBank/DDBJ whole genome shotgun (WGS) entry which is preliminary data.</text>
</comment>